<feature type="compositionally biased region" description="Basic and acidic residues" evidence="2">
    <location>
        <begin position="359"/>
        <end position="371"/>
    </location>
</feature>
<dbReference type="Ensembl" id="ENSGALT00010027420.1">
    <property type="protein sequence ID" value="ENSGALP00010015674.1"/>
    <property type="gene ID" value="ENSGALG00010011456.1"/>
</dbReference>
<dbReference type="PANTHER" id="PTHR28375:SF1">
    <property type="entry name" value="PROTEIN HINDERIN"/>
    <property type="match status" value="1"/>
</dbReference>
<dbReference type="AlphaFoldDB" id="A0A8V0Y9M3"/>
<accession>A0A8V0Y9M3</accession>
<sequence length="637" mass="71059">MAEVAPEPGGDVYWSRDISDEEQPMVYISGLSTKGNLRTRYLPKCHKGETELKVPVAVSSVSMDPARSTGDLTGHQVTNEGGMKSASLKDLCPEDKRRIANLIKELARVSEEKEVTEERLKAEQESFEKKIRQLEEQNELIIKEREAMQQQYRECQELLSLYQKYLAEQQEQLSLSLSQLSAAKEKEQKMSGKKSSCQQPPSELDGSYLAVAGPQTLYKNSRASKAGSPSRAALSQPCRNNQNYGTEIIYNHQDHPKENPLENGLHRKCNNMISSVKQRSPHHVKPAQEMDQKANEFPSMCPPQMTRDCACKHAGSSGGVQKSHHVSQVPRRLSGPAHKTCDYSRLSRVSGLNDSRGSGSKETEQAKRLSEERRQQLLLQKMELEIEKERLQNLLAKQEAKLLLKQQQLRQSQMHYNRFRGHVSGSGDVLIDETPGDLALMMNGNSMGLSVPVVSKREDYDPRTPPVSKASRTSQSSGGSSSGKKMAGFGANVEDRRALLMQAKREGSKSRKGTTSGPSGDAATSPALIDSSKELVTTATSPVQHDISRSKPAYLEKNHRQSLYSKEYEASLLDMVQAMSPICAPGHHYRESYGKNKTHVPGRVNHRSSSWCQTPRGSRSRAGELEERRLLEEIFFI</sequence>
<reference evidence="3" key="1">
    <citation type="submission" date="2020-11" db="EMBL/GenBank/DDBJ databases">
        <title>Gallus gallus (Chicken) genome, bGalGal1, GRCg7b, maternal haplotype autosomes + Z &amp; W.</title>
        <authorList>
            <person name="Warren W."/>
            <person name="Formenti G."/>
            <person name="Fedrigo O."/>
            <person name="Haase B."/>
            <person name="Mountcastle J."/>
            <person name="Balacco J."/>
            <person name="Tracey A."/>
            <person name="Schneider V."/>
            <person name="Okimoto R."/>
            <person name="Cheng H."/>
            <person name="Hawken R."/>
            <person name="Howe K."/>
            <person name="Jarvis E.D."/>
        </authorList>
    </citation>
    <scope>NUCLEOTIDE SEQUENCE [LARGE SCALE GENOMIC DNA]</scope>
    <source>
        <strain evidence="3">Broiler</strain>
    </source>
</reference>
<dbReference type="PANTHER" id="PTHR28375">
    <property type="entry name" value="PROTEIN HINDERIN"/>
    <property type="match status" value="1"/>
</dbReference>
<dbReference type="GeneTree" id="ENSGT00390000011152"/>
<reference evidence="3" key="3">
    <citation type="submission" date="2025-09" db="UniProtKB">
        <authorList>
            <consortium name="Ensembl"/>
        </authorList>
    </citation>
    <scope>IDENTIFICATION</scope>
    <source>
        <strain evidence="3">broiler</strain>
    </source>
</reference>
<evidence type="ECO:0000256" key="2">
    <source>
        <dbReference type="SAM" id="MobiDB-lite"/>
    </source>
</evidence>
<evidence type="ECO:0000313" key="3">
    <source>
        <dbReference type="Ensembl" id="ENSGALP00010015674.1"/>
    </source>
</evidence>
<keyword evidence="4" id="KW-1185">Reference proteome</keyword>
<feature type="region of interest" description="Disordered" evidence="2">
    <location>
        <begin position="186"/>
        <end position="206"/>
    </location>
</feature>
<feature type="coiled-coil region" evidence="1">
    <location>
        <begin position="99"/>
        <end position="186"/>
    </location>
</feature>
<feature type="region of interest" description="Disordered" evidence="2">
    <location>
        <begin position="457"/>
        <end position="489"/>
    </location>
</feature>
<evidence type="ECO:0000256" key="1">
    <source>
        <dbReference type="SAM" id="Coils"/>
    </source>
</evidence>
<feature type="compositionally biased region" description="Low complexity" evidence="2">
    <location>
        <begin position="468"/>
        <end position="489"/>
    </location>
</feature>
<dbReference type="Pfam" id="PF15369">
    <property type="entry name" value="KIAA1328"/>
    <property type="match status" value="1"/>
</dbReference>
<gene>
    <name evidence="3" type="primary">KIAA1328</name>
</gene>
<feature type="region of interest" description="Disordered" evidence="2">
    <location>
        <begin position="311"/>
        <end position="371"/>
    </location>
</feature>
<evidence type="ECO:0000313" key="4">
    <source>
        <dbReference type="Proteomes" id="UP000000539"/>
    </source>
</evidence>
<protein>
    <submittedName>
        <fullName evidence="3">KIAA1328</fullName>
    </submittedName>
</protein>
<dbReference type="FunCoup" id="A0A8V0Y9M3">
    <property type="interactions" value="1732"/>
</dbReference>
<feature type="region of interest" description="Disordered" evidence="2">
    <location>
        <begin position="503"/>
        <end position="526"/>
    </location>
</feature>
<dbReference type="Proteomes" id="UP000000539">
    <property type="component" value="Chromosome Z"/>
</dbReference>
<feature type="region of interest" description="Disordered" evidence="2">
    <location>
        <begin position="63"/>
        <end position="87"/>
    </location>
</feature>
<name>A0A8V0Y9M3_CHICK</name>
<reference evidence="3" key="2">
    <citation type="submission" date="2025-08" db="UniProtKB">
        <authorList>
            <consortium name="Ensembl"/>
        </authorList>
    </citation>
    <scope>IDENTIFICATION</scope>
    <source>
        <strain evidence="3">broiler</strain>
    </source>
</reference>
<keyword evidence="1" id="KW-0175">Coiled coil</keyword>
<feature type="region of interest" description="Disordered" evidence="2">
    <location>
        <begin position="599"/>
        <end position="618"/>
    </location>
</feature>
<dbReference type="InterPro" id="IPR032736">
    <property type="entry name" value="Hinderin"/>
</dbReference>
<proteinExistence type="predicted"/>
<dbReference type="OrthoDB" id="5972940at2759"/>
<organism evidence="3 4">
    <name type="scientific">Gallus gallus</name>
    <name type="common">Chicken</name>
    <dbReference type="NCBI Taxonomy" id="9031"/>
    <lineage>
        <taxon>Eukaryota</taxon>
        <taxon>Metazoa</taxon>
        <taxon>Chordata</taxon>
        <taxon>Craniata</taxon>
        <taxon>Vertebrata</taxon>
        <taxon>Euteleostomi</taxon>
        <taxon>Archelosauria</taxon>
        <taxon>Archosauria</taxon>
        <taxon>Dinosauria</taxon>
        <taxon>Saurischia</taxon>
        <taxon>Theropoda</taxon>
        <taxon>Coelurosauria</taxon>
        <taxon>Aves</taxon>
        <taxon>Neognathae</taxon>
        <taxon>Galloanserae</taxon>
        <taxon>Galliformes</taxon>
        <taxon>Phasianidae</taxon>
        <taxon>Phasianinae</taxon>
        <taxon>Gallus</taxon>
    </lineage>
</organism>